<dbReference type="RefSeq" id="WP_247993892.1">
    <property type="nucleotide sequence ID" value="NZ_CP096019.1"/>
</dbReference>
<dbReference type="EMBL" id="CP096019">
    <property type="protein sequence ID" value="UPM43224.1"/>
    <property type="molecule type" value="Genomic_DNA"/>
</dbReference>
<dbReference type="GeneID" id="71926772"/>
<dbReference type="Proteomes" id="UP000831768">
    <property type="component" value="Chromosome"/>
</dbReference>
<evidence type="ECO:0000313" key="1">
    <source>
        <dbReference type="EMBL" id="UPM43224.1"/>
    </source>
</evidence>
<protein>
    <submittedName>
        <fullName evidence="1">Uncharacterized protein</fullName>
    </submittedName>
</protein>
<accession>A0A8U0A2D9</accession>
<organism evidence="1 2">
    <name type="scientific">Halocatena salina</name>
    <dbReference type="NCBI Taxonomy" id="2934340"/>
    <lineage>
        <taxon>Archaea</taxon>
        <taxon>Methanobacteriati</taxon>
        <taxon>Methanobacteriota</taxon>
        <taxon>Stenosarchaea group</taxon>
        <taxon>Halobacteria</taxon>
        <taxon>Halobacteriales</taxon>
        <taxon>Natronomonadaceae</taxon>
        <taxon>Halocatena</taxon>
    </lineage>
</organism>
<gene>
    <name evidence="1" type="ORF">MW046_01955</name>
</gene>
<name>A0A8U0A2D9_9EURY</name>
<dbReference type="InterPro" id="IPR058877">
    <property type="entry name" value="JAB/MPN_dom-containing"/>
</dbReference>
<proteinExistence type="predicted"/>
<dbReference type="AlphaFoldDB" id="A0A8U0A2D9"/>
<sequence length="133" mass="14472">MRYITRGLASVLLDFAREQDPEQVSIDLTVTRAGILTGAESLSAETPVFTHFYHPSTGESVTAVFGMDLGMPRSQGRFVSHPDGGRELSLEDDLHEVVFLAIPPWNEITAFDRSGSSLPVTVIDAEPPTESIV</sequence>
<dbReference type="Pfam" id="PF26422">
    <property type="entry name" value="Halo_JAB_MPN"/>
    <property type="match status" value="1"/>
</dbReference>
<dbReference type="KEGG" id="haad:MW046_01955"/>
<evidence type="ECO:0000313" key="2">
    <source>
        <dbReference type="Proteomes" id="UP000831768"/>
    </source>
</evidence>
<reference evidence="1" key="1">
    <citation type="submission" date="2022-04" db="EMBL/GenBank/DDBJ databases">
        <title>Halocatena sp. nov., isolated from a salt lake.</title>
        <authorList>
            <person name="Cui H.-L."/>
        </authorList>
    </citation>
    <scope>NUCLEOTIDE SEQUENCE</scope>
    <source>
        <strain evidence="1">AD-1</strain>
    </source>
</reference>
<keyword evidence="2" id="KW-1185">Reference proteome</keyword>